<dbReference type="GO" id="GO:0008033">
    <property type="term" value="P:tRNA processing"/>
    <property type="evidence" value="ECO:0007669"/>
    <property type="project" value="UniProtKB-KW"/>
</dbReference>
<dbReference type="OrthoDB" id="17948at2759"/>
<comment type="subcellular location">
    <subcellularLocation>
        <location evidence="1">Nucleus</location>
    </subcellularLocation>
</comment>
<dbReference type="InterPro" id="IPR002738">
    <property type="entry name" value="RNase_P_p30"/>
</dbReference>
<dbReference type="Proteomes" id="UP000620104">
    <property type="component" value="Unassembled WGS sequence"/>
</dbReference>
<keyword evidence="3" id="KW-0819">tRNA processing</keyword>
<feature type="compositionally biased region" description="Basic and acidic residues" evidence="4">
    <location>
        <begin position="347"/>
        <end position="359"/>
    </location>
</feature>
<evidence type="ECO:0000256" key="1">
    <source>
        <dbReference type="ARBA" id="ARBA00004123"/>
    </source>
</evidence>
<organism evidence="5 6">
    <name type="scientific">Naganishia liquefaciens</name>
    <dbReference type="NCBI Taxonomy" id="104408"/>
    <lineage>
        <taxon>Eukaryota</taxon>
        <taxon>Fungi</taxon>
        <taxon>Dikarya</taxon>
        <taxon>Basidiomycota</taxon>
        <taxon>Agaricomycotina</taxon>
        <taxon>Tremellomycetes</taxon>
        <taxon>Filobasidiales</taxon>
        <taxon>Filobasidiaceae</taxon>
        <taxon>Naganishia</taxon>
    </lineage>
</organism>
<protein>
    <submittedName>
        <fullName evidence="5">Uncharacterized protein</fullName>
    </submittedName>
</protein>
<dbReference type="GO" id="GO:0003723">
    <property type="term" value="F:RNA binding"/>
    <property type="evidence" value="ECO:0007669"/>
    <property type="project" value="TreeGrafter"/>
</dbReference>
<proteinExistence type="inferred from homology"/>
<dbReference type="SUPFAM" id="SSF89550">
    <property type="entry name" value="PHP domain-like"/>
    <property type="match status" value="1"/>
</dbReference>
<comment type="caution">
    <text evidence="5">The sequence shown here is derived from an EMBL/GenBank/DDBJ whole genome shotgun (WGS) entry which is preliminary data.</text>
</comment>
<evidence type="ECO:0000256" key="2">
    <source>
        <dbReference type="ARBA" id="ARBA00007331"/>
    </source>
</evidence>
<dbReference type="PANTHER" id="PTHR13031:SF0">
    <property type="entry name" value="RIBONUCLEASE P PROTEIN SUBUNIT P30"/>
    <property type="match status" value="1"/>
</dbReference>
<feature type="compositionally biased region" description="Basic residues" evidence="4">
    <location>
        <begin position="370"/>
        <end position="379"/>
    </location>
</feature>
<accession>A0A8H3TTD7</accession>
<dbReference type="GO" id="GO:0005655">
    <property type="term" value="C:nucleolar ribonuclease P complex"/>
    <property type="evidence" value="ECO:0007669"/>
    <property type="project" value="TreeGrafter"/>
</dbReference>
<keyword evidence="6" id="KW-1185">Reference proteome</keyword>
<dbReference type="EMBL" id="BLZA01000019">
    <property type="protein sequence ID" value="GHJ86684.1"/>
    <property type="molecule type" value="Genomic_DNA"/>
</dbReference>
<dbReference type="PANTHER" id="PTHR13031">
    <property type="entry name" value="RIBONUCLEASE P SUBUNIT P30"/>
    <property type="match status" value="1"/>
</dbReference>
<dbReference type="Pfam" id="PF01876">
    <property type="entry name" value="RNase_P_p30"/>
    <property type="match status" value="1"/>
</dbReference>
<evidence type="ECO:0000256" key="4">
    <source>
        <dbReference type="SAM" id="MobiDB-lite"/>
    </source>
</evidence>
<name>A0A8H3TTD7_9TREE</name>
<dbReference type="AlphaFoldDB" id="A0A8H3TTD7"/>
<reference evidence="5" key="1">
    <citation type="submission" date="2020-07" db="EMBL/GenBank/DDBJ databases">
        <title>Draft Genome Sequence of a Deep-Sea Yeast, Naganishia (Cryptococcus) liquefaciens strain N6.</title>
        <authorList>
            <person name="Han Y.W."/>
            <person name="Kajitani R."/>
            <person name="Morimoto H."/>
            <person name="Parhat M."/>
            <person name="Tsubouchi H."/>
            <person name="Bakenova O."/>
            <person name="Ogata M."/>
            <person name="Argunhan B."/>
            <person name="Aoki R."/>
            <person name="Kajiwara S."/>
            <person name="Itoh T."/>
            <person name="Iwasaki H."/>
        </authorList>
    </citation>
    <scope>NUCLEOTIDE SEQUENCE</scope>
    <source>
        <strain evidence="5">N6</strain>
    </source>
</reference>
<dbReference type="Gene3D" id="3.20.20.140">
    <property type="entry name" value="Metal-dependent hydrolases"/>
    <property type="match status" value="2"/>
</dbReference>
<comment type="similarity">
    <text evidence="2">Belongs to the eukaryotic/archaeal RNase P protein component 3 family.</text>
</comment>
<dbReference type="InterPro" id="IPR016195">
    <property type="entry name" value="Pol/histidinol_Pase-like"/>
</dbReference>
<sequence>MYCDLYLPFPTSSPGAGPSTTATSKKGKAKAVVAPVENVNRNCWEGLTQKEKEDADKTFALAGHLGYTLVANSIPSTRTTTVVPNPFSIQVPYPQLDPRFSKEAAGSRRLVQLSRLTITLDDSTQHGLNATNTAALSAYDIIAVIPTTVNSFSNACLKLTEPGPNQVSIISLPLHQSHRMPFFAKRSLIKTALRNGAVFEIPYAQALGTSDPSLARKYRQNFLTNAREVIRVVMAVSGGGGRDGITGSRGKGGGGIVFSSGVGVAGGLAGVGMRSPADLINLAVILGMPSNQAKDAVAYTPKAVLLKAQARKAHKGVTAIPKIVPGEPGTTDAMVDTDASGGNAMVDDEKSSKRRRDEALGTEQDDEKAKRTKVKALAA</sequence>
<evidence type="ECO:0000313" key="6">
    <source>
        <dbReference type="Proteomes" id="UP000620104"/>
    </source>
</evidence>
<gene>
    <name evidence="5" type="ORF">NliqN6_3086</name>
</gene>
<feature type="region of interest" description="Disordered" evidence="4">
    <location>
        <begin position="321"/>
        <end position="379"/>
    </location>
</feature>
<evidence type="ECO:0000256" key="3">
    <source>
        <dbReference type="ARBA" id="ARBA00022694"/>
    </source>
</evidence>
<evidence type="ECO:0000313" key="5">
    <source>
        <dbReference type="EMBL" id="GHJ86684.1"/>
    </source>
</evidence>